<name>B4LM56_DROVI</name>
<evidence type="ECO:0000256" key="1">
    <source>
        <dbReference type="SAM" id="Phobius"/>
    </source>
</evidence>
<gene>
    <name evidence="2" type="primary">Dvir\GJ21759</name>
    <name evidence="2" type="ORF">Dvir_GJ21759</name>
</gene>
<keyword evidence="3" id="KW-1185">Reference proteome</keyword>
<dbReference type="OMA" id="TKRAMEH"/>
<dbReference type="HOGENOM" id="CLU_1379422_0_0_1"/>
<dbReference type="Proteomes" id="UP000008792">
    <property type="component" value="Unassembled WGS sequence"/>
</dbReference>
<dbReference type="eggNOG" id="ENOG502TCF9">
    <property type="taxonomic scope" value="Eukaryota"/>
</dbReference>
<dbReference type="KEGG" id="dvi:6624739"/>
<dbReference type="PhylomeDB" id="B4LM56"/>
<proteinExistence type="predicted"/>
<sequence length="197" mass="22587">MNTQSQLIYCGWLLVLLSPLTLVACYGDLSRSRLTAQAEHNLDAITKHAMVQATELVDSVVDDLLVLDSQNPIILSYLSNFEAFLATGENHTKEALQSFYNIVGVYLDADVAEKTSSIEIQLIAMCLQRTGFDRWKRTIQMRSTQLLKSFSKKLKKYMDTLDPEERLGLELRWKRVISRGGQRKLEKLRDFVTWLAR</sequence>
<dbReference type="InParanoid" id="B4LM56"/>
<dbReference type="STRING" id="7244.B4LM56"/>
<keyword evidence="1" id="KW-1133">Transmembrane helix</keyword>
<organism evidence="2 3">
    <name type="scientific">Drosophila virilis</name>
    <name type="common">Fruit fly</name>
    <dbReference type="NCBI Taxonomy" id="7244"/>
    <lineage>
        <taxon>Eukaryota</taxon>
        <taxon>Metazoa</taxon>
        <taxon>Ecdysozoa</taxon>
        <taxon>Arthropoda</taxon>
        <taxon>Hexapoda</taxon>
        <taxon>Insecta</taxon>
        <taxon>Pterygota</taxon>
        <taxon>Neoptera</taxon>
        <taxon>Endopterygota</taxon>
        <taxon>Diptera</taxon>
        <taxon>Brachycera</taxon>
        <taxon>Muscomorpha</taxon>
        <taxon>Ephydroidea</taxon>
        <taxon>Drosophilidae</taxon>
        <taxon>Drosophila</taxon>
    </lineage>
</organism>
<dbReference type="EMBL" id="CH940648">
    <property type="protein sequence ID" value="EDW60934.1"/>
    <property type="molecule type" value="Genomic_DNA"/>
</dbReference>
<keyword evidence="1" id="KW-0472">Membrane</keyword>
<protein>
    <submittedName>
        <fullName evidence="2">Uncharacterized protein</fullName>
    </submittedName>
</protein>
<feature type="transmembrane region" description="Helical" evidence="1">
    <location>
        <begin position="6"/>
        <end position="27"/>
    </location>
</feature>
<evidence type="ECO:0000313" key="3">
    <source>
        <dbReference type="Proteomes" id="UP000008792"/>
    </source>
</evidence>
<reference evidence="2 3" key="1">
    <citation type="journal article" date="2007" name="Nature">
        <title>Evolution of genes and genomes on the Drosophila phylogeny.</title>
        <authorList>
            <consortium name="Drosophila 12 Genomes Consortium"/>
            <person name="Clark A.G."/>
            <person name="Eisen M.B."/>
            <person name="Smith D.R."/>
            <person name="Bergman C.M."/>
            <person name="Oliver B."/>
            <person name="Markow T.A."/>
            <person name="Kaufman T.C."/>
            <person name="Kellis M."/>
            <person name="Gelbart W."/>
            <person name="Iyer V.N."/>
            <person name="Pollard D.A."/>
            <person name="Sackton T.B."/>
            <person name="Larracuente A.M."/>
            <person name="Singh N.D."/>
            <person name="Abad J.P."/>
            <person name="Abt D.N."/>
            <person name="Adryan B."/>
            <person name="Aguade M."/>
            <person name="Akashi H."/>
            <person name="Anderson W.W."/>
            <person name="Aquadro C.F."/>
            <person name="Ardell D.H."/>
            <person name="Arguello R."/>
            <person name="Artieri C.G."/>
            <person name="Barbash D.A."/>
            <person name="Barker D."/>
            <person name="Barsanti P."/>
            <person name="Batterham P."/>
            <person name="Batzoglou S."/>
            <person name="Begun D."/>
            <person name="Bhutkar A."/>
            <person name="Blanco E."/>
            <person name="Bosak S.A."/>
            <person name="Bradley R.K."/>
            <person name="Brand A.D."/>
            <person name="Brent M.R."/>
            <person name="Brooks A.N."/>
            <person name="Brown R.H."/>
            <person name="Butlin R.K."/>
            <person name="Caggese C."/>
            <person name="Calvi B.R."/>
            <person name="Bernardo de Carvalho A."/>
            <person name="Caspi A."/>
            <person name="Castrezana S."/>
            <person name="Celniker S.E."/>
            <person name="Chang J.L."/>
            <person name="Chapple C."/>
            <person name="Chatterji S."/>
            <person name="Chinwalla A."/>
            <person name="Civetta A."/>
            <person name="Clifton S.W."/>
            <person name="Comeron J.M."/>
            <person name="Costello J.C."/>
            <person name="Coyne J.A."/>
            <person name="Daub J."/>
            <person name="David R.G."/>
            <person name="Delcher A.L."/>
            <person name="Delehaunty K."/>
            <person name="Do C.B."/>
            <person name="Ebling H."/>
            <person name="Edwards K."/>
            <person name="Eickbush T."/>
            <person name="Evans J.D."/>
            <person name="Filipski A."/>
            <person name="Findeiss S."/>
            <person name="Freyhult E."/>
            <person name="Fulton L."/>
            <person name="Fulton R."/>
            <person name="Garcia A.C."/>
            <person name="Gardiner A."/>
            <person name="Garfield D.A."/>
            <person name="Garvin B.E."/>
            <person name="Gibson G."/>
            <person name="Gilbert D."/>
            <person name="Gnerre S."/>
            <person name="Godfrey J."/>
            <person name="Good R."/>
            <person name="Gotea V."/>
            <person name="Gravely B."/>
            <person name="Greenberg A.J."/>
            <person name="Griffiths-Jones S."/>
            <person name="Gross S."/>
            <person name="Guigo R."/>
            <person name="Gustafson E.A."/>
            <person name="Haerty W."/>
            <person name="Hahn M.W."/>
            <person name="Halligan D.L."/>
            <person name="Halpern A.L."/>
            <person name="Halter G.M."/>
            <person name="Han M.V."/>
            <person name="Heger A."/>
            <person name="Hillier L."/>
            <person name="Hinrichs A.S."/>
            <person name="Holmes I."/>
            <person name="Hoskins R.A."/>
            <person name="Hubisz M.J."/>
            <person name="Hultmark D."/>
            <person name="Huntley M.A."/>
            <person name="Jaffe D.B."/>
            <person name="Jagadeeshan S."/>
            <person name="Jeck W.R."/>
            <person name="Johnson J."/>
            <person name="Jones C.D."/>
            <person name="Jordan W.C."/>
            <person name="Karpen G.H."/>
            <person name="Kataoka E."/>
            <person name="Keightley P.D."/>
            <person name="Kheradpour P."/>
            <person name="Kirkness E.F."/>
            <person name="Koerich L.B."/>
            <person name="Kristiansen K."/>
            <person name="Kudrna D."/>
            <person name="Kulathinal R.J."/>
            <person name="Kumar S."/>
            <person name="Kwok R."/>
            <person name="Lander E."/>
            <person name="Langley C.H."/>
            <person name="Lapoint R."/>
            <person name="Lazzaro B.P."/>
            <person name="Lee S.J."/>
            <person name="Levesque L."/>
            <person name="Li R."/>
            <person name="Lin C.F."/>
            <person name="Lin M.F."/>
            <person name="Lindblad-Toh K."/>
            <person name="Llopart A."/>
            <person name="Long M."/>
            <person name="Low L."/>
            <person name="Lozovsky E."/>
            <person name="Lu J."/>
            <person name="Luo M."/>
            <person name="Machado C.A."/>
            <person name="Makalowski W."/>
            <person name="Marzo M."/>
            <person name="Matsuda M."/>
            <person name="Matzkin L."/>
            <person name="McAllister B."/>
            <person name="McBride C.S."/>
            <person name="McKernan B."/>
            <person name="McKernan K."/>
            <person name="Mendez-Lago M."/>
            <person name="Minx P."/>
            <person name="Mollenhauer M.U."/>
            <person name="Montooth K."/>
            <person name="Mount S.M."/>
            <person name="Mu X."/>
            <person name="Myers E."/>
            <person name="Negre B."/>
            <person name="Newfeld S."/>
            <person name="Nielsen R."/>
            <person name="Noor M.A."/>
            <person name="O'Grady P."/>
            <person name="Pachter L."/>
            <person name="Papaceit M."/>
            <person name="Parisi M.J."/>
            <person name="Parisi M."/>
            <person name="Parts L."/>
            <person name="Pedersen J.S."/>
            <person name="Pesole G."/>
            <person name="Phillippy A.M."/>
            <person name="Ponting C.P."/>
            <person name="Pop M."/>
            <person name="Porcelli D."/>
            <person name="Powell J.R."/>
            <person name="Prohaska S."/>
            <person name="Pruitt K."/>
            <person name="Puig M."/>
            <person name="Quesneville H."/>
            <person name="Ram K.R."/>
            <person name="Rand D."/>
            <person name="Rasmussen M.D."/>
            <person name="Reed L.K."/>
            <person name="Reenan R."/>
            <person name="Reily A."/>
            <person name="Remington K.A."/>
            <person name="Rieger T.T."/>
            <person name="Ritchie M.G."/>
            <person name="Robin C."/>
            <person name="Rogers Y.H."/>
            <person name="Rohde C."/>
            <person name="Rozas J."/>
            <person name="Rubenfield M.J."/>
            <person name="Ruiz A."/>
            <person name="Russo S."/>
            <person name="Salzberg S.L."/>
            <person name="Sanchez-Gracia A."/>
            <person name="Saranga D.J."/>
            <person name="Sato H."/>
            <person name="Schaeffer S.W."/>
            <person name="Schatz M.C."/>
            <person name="Schlenke T."/>
            <person name="Schwartz R."/>
            <person name="Segarra C."/>
            <person name="Singh R.S."/>
            <person name="Sirot L."/>
            <person name="Sirota M."/>
            <person name="Sisneros N.B."/>
            <person name="Smith C.D."/>
            <person name="Smith T.F."/>
            <person name="Spieth J."/>
            <person name="Stage D.E."/>
            <person name="Stark A."/>
            <person name="Stephan W."/>
            <person name="Strausberg R.L."/>
            <person name="Strempel S."/>
            <person name="Sturgill D."/>
            <person name="Sutton G."/>
            <person name="Sutton G.G."/>
            <person name="Tao W."/>
            <person name="Teichmann S."/>
            <person name="Tobari Y.N."/>
            <person name="Tomimura Y."/>
            <person name="Tsolas J.M."/>
            <person name="Valente V.L."/>
            <person name="Venter E."/>
            <person name="Venter J.C."/>
            <person name="Vicario S."/>
            <person name="Vieira F.G."/>
            <person name="Vilella A.J."/>
            <person name="Villasante A."/>
            <person name="Walenz B."/>
            <person name="Wang J."/>
            <person name="Wasserman M."/>
            <person name="Watts T."/>
            <person name="Wilson D."/>
            <person name="Wilson R.K."/>
            <person name="Wing R.A."/>
            <person name="Wolfner M.F."/>
            <person name="Wong A."/>
            <person name="Wong G.K."/>
            <person name="Wu C.I."/>
            <person name="Wu G."/>
            <person name="Yamamoto D."/>
            <person name="Yang H.P."/>
            <person name="Yang S.P."/>
            <person name="Yorke J.A."/>
            <person name="Yoshida K."/>
            <person name="Zdobnov E."/>
            <person name="Zhang P."/>
            <person name="Zhang Y."/>
            <person name="Zimin A.V."/>
            <person name="Baldwin J."/>
            <person name="Abdouelleil A."/>
            <person name="Abdulkadir J."/>
            <person name="Abebe A."/>
            <person name="Abera B."/>
            <person name="Abreu J."/>
            <person name="Acer S.C."/>
            <person name="Aftuck L."/>
            <person name="Alexander A."/>
            <person name="An P."/>
            <person name="Anderson E."/>
            <person name="Anderson S."/>
            <person name="Arachi H."/>
            <person name="Azer M."/>
            <person name="Bachantsang P."/>
            <person name="Barry A."/>
            <person name="Bayul T."/>
            <person name="Berlin A."/>
            <person name="Bessette D."/>
            <person name="Bloom T."/>
            <person name="Blye J."/>
            <person name="Boguslavskiy L."/>
            <person name="Bonnet C."/>
            <person name="Boukhgalter B."/>
            <person name="Bourzgui I."/>
            <person name="Brown A."/>
            <person name="Cahill P."/>
            <person name="Channer S."/>
            <person name="Cheshatsang Y."/>
            <person name="Chuda L."/>
            <person name="Citroen M."/>
            <person name="Collymore A."/>
            <person name="Cooke P."/>
            <person name="Costello M."/>
            <person name="D'Aco K."/>
            <person name="Daza R."/>
            <person name="De Haan G."/>
            <person name="DeGray S."/>
            <person name="DeMaso C."/>
            <person name="Dhargay N."/>
            <person name="Dooley K."/>
            <person name="Dooley E."/>
            <person name="Doricent M."/>
            <person name="Dorje P."/>
            <person name="Dorjee K."/>
            <person name="Dupes A."/>
            <person name="Elong R."/>
            <person name="Falk J."/>
            <person name="Farina A."/>
            <person name="Faro S."/>
            <person name="Ferguson D."/>
            <person name="Fisher S."/>
            <person name="Foley C.D."/>
            <person name="Franke A."/>
            <person name="Friedrich D."/>
            <person name="Gadbois L."/>
            <person name="Gearin G."/>
            <person name="Gearin C.R."/>
            <person name="Giannoukos G."/>
            <person name="Goode T."/>
            <person name="Graham J."/>
            <person name="Grandbois E."/>
            <person name="Grewal S."/>
            <person name="Gyaltsen K."/>
            <person name="Hafez N."/>
            <person name="Hagos B."/>
            <person name="Hall J."/>
            <person name="Henson C."/>
            <person name="Hollinger A."/>
            <person name="Honan T."/>
            <person name="Huard M.D."/>
            <person name="Hughes L."/>
            <person name="Hurhula B."/>
            <person name="Husby M.E."/>
            <person name="Kamat A."/>
            <person name="Kanga B."/>
            <person name="Kashin S."/>
            <person name="Khazanovich D."/>
            <person name="Kisner P."/>
            <person name="Lance K."/>
            <person name="Lara M."/>
            <person name="Lee W."/>
            <person name="Lennon N."/>
            <person name="Letendre F."/>
            <person name="LeVine R."/>
            <person name="Lipovsky A."/>
            <person name="Liu X."/>
            <person name="Liu J."/>
            <person name="Liu S."/>
            <person name="Lokyitsang T."/>
            <person name="Lokyitsang Y."/>
            <person name="Lubonja R."/>
            <person name="Lui A."/>
            <person name="MacDonald P."/>
            <person name="Magnisalis V."/>
            <person name="Maru K."/>
            <person name="Matthews C."/>
            <person name="McCusker W."/>
            <person name="McDonough S."/>
            <person name="Mehta T."/>
            <person name="Meldrim J."/>
            <person name="Meneus L."/>
            <person name="Mihai O."/>
            <person name="Mihalev A."/>
            <person name="Mihova T."/>
            <person name="Mittelman R."/>
            <person name="Mlenga V."/>
            <person name="Montmayeur A."/>
            <person name="Mulrain L."/>
            <person name="Navidi A."/>
            <person name="Naylor J."/>
            <person name="Negash T."/>
            <person name="Nguyen T."/>
            <person name="Nguyen N."/>
            <person name="Nicol R."/>
            <person name="Norbu C."/>
            <person name="Norbu N."/>
            <person name="Novod N."/>
            <person name="O'Neill B."/>
            <person name="Osman S."/>
            <person name="Markiewicz E."/>
            <person name="Oyono O.L."/>
            <person name="Patti C."/>
            <person name="Phunkhang P."/>
            <person name="Pierre F."/>
            <person name="Priest M."/>
            <person name="Raghuraman S."/>
            <person name="Rege F."/>
            <person name="Reyes R."/>
            <person name="Rise C."/>
            <person name="Rogov P."/>
            <person name="Ross K."/>
            <person name="Ryan E."/>
            <person name="Settipalli S."/>
            <person name="Shea T."/>
            <person name="Sherpa N."/>
            <person name="Shi L."/>
            <person name="Shih D."/>
            <person name="Sparrow T."/>
            <person name="Spaulding J."/>
            <person name="Stalker J."/>
            <person name="Stange-Thomann N."/>
            <person name="Stavropoulos S."/>
            <person name="Stone C."/>
            <person name="Strader C."/>
            <person name="Tesfaye S."/>
            <person name="Thomson T."/>
            <person name="Thoulutsang Y."/>
            <person name="Thoulutsang D."/>
            <person name="Topham K."/>
            <person name="Topping I."/>
            <person name="Tsamla T."/>
            <person name="Vassiliev H."/>
            <person name="Vo A."/>
            <person name="Wangchuk T."/>
            <person name="Wangdi T."/>
            <person name="Weiand M."/>
            <person name="Wilkinson J."/>
            <person name="Wilson A."/>
            <person name="Yadav S."/>
            <person name="Young G."/>
            <person name="Yu Q."/>
            <person name="Zembek L."/>
            <person name="Zhong D."/>
            <person name="Zimmer A."/>
            <person name="Zwirko Z."/>
            <person name="Jaffe D.B."/>
            <person name="Alvarez P."/>
            <person name="Brockman W."/>
            <person name="Butler J."/>
            <person name="Chin C."/>
            <person name="Gnerre S."/>
            <person name="Grabherr M."/>
            <person name="Kleber M."/>
            <person name="Mauceli E."/>
            <person name="MacCallum I."/>
        </authorList>
    </citation>
    <scope>NUCLEOTIDE SEQUENCE [LARGE SCALE GENOMIC DNA]</scope>
    <source>
        <strain evidence="3">Tucson 15010-1051.87</strain>
    </source>
</reference>
<dbReference type="AlphaFoldDB" id="B4LM56"/>
<evidence type="ECO:0000313" key="2">
    <source>
        <dbReference type="EMBL" id="EDW60934.1"/>
    </source>
</evidence>
<accession>B4LM56</accession>
<keyword evidence="1" id="KW-0812">Transmembrane</keyword>
<dbReference type="OrthoDB" id="7850741at2759"/>